<dbReference type="eggNOG" id="KOG1651">
    <property type="taxonomic scope" value="Eukaryota"/>
</dbReference>
<evidence type="ECO:0000313" key="8">
    <source>
        <dbReference type="EMBL" id="EEY63714.1"/>
    </source>
</evidence>
<comment type="subcellular location">
    <subcellularLocation>
        <location evidence="1">Secreted</location>
    </subcellularLocation>
</comment>
<dbReference type="GO" id="GO:0005576">
    <property type="term" value="C:extracellular region"/>
    <property type="evidence" value="ECO:0007669"/>
    <property type="project" value="UniProtKB-SubCell"/>
</dbReference>
<sequence>MMKLPTGYGCETTNGDDAAANSNDNGLLEAEDCANGVLRPTSQSQQYHNLPVAVAVPVSSSAPSSDRVRSGSASRRKTAHNFSFRSLTGSKFIRLADYAGKPILIVNVASHCNSTTKAYVQLNELSKRFPELIIIGCPCNQFGHQENLNGEEIYQSLRHVRPGKGFETAFQLTEKVEVNGANAHALFNFLRITLPYPCDRTLLDEMSTPSGVFSHPMRLIWMPVTRADVSWNFEKVPHCSKLLLLRHIELLTCCYCVQFLISPDGTPYKRYSPKLDFTGMIEDIKFLCKVDVSNEKQL</sequence>
<dbReference type="OrthoDB" id="446890at2759"/>
<dbReference type="KEGG" id="pif:PITG_02192"/>
<keyword evidence="6 7" id="KW-0560">Oxidoreductase</keyword>
<dbReference type="GeneID" id="9469585"/>
<evidence type="ECO:0000256" key="7">
    <source>
        <dbReference type="RuleBase" id="RU000499"/>
    </source>
</evidence>
<dbReference type="PANTHER" id="PTHR11592">
    <property type="entry name" value="GLUTATHIONE PEROXIDASE"/>
    <property type="match status" value="1"/>
</dbReference>
<protein>
    <recommendedName>
        <fullName evidence="7">Glutathione peroxidase</fullName>
    </recommendedName>
</protein>
<evidence type="ECO:0000313" key="9">
    <source>
        <dbReference type="Proteomes" id="UP000006643"/>
    </source>
</evidence>
<comment type="similarity">
    <text evidence="2 7">Belongs to the glutathione peroxidase family.</text>
</comment>
<dbReference type="GO" id="GO:0006979">
    <property type="term" value="P:response to oxidative stress"/>
    <property type="evidence" value="ECO:0007669"/>
    <property type="project" value="InterPro"/>
</dbReference>
<dbReference type="STRING" id="403677.D0MVQ1"/>
<dbReference type="VEuPathDB" id="FungiDB:PITG_02192"/>
<evidence type="ECO:0000256" key="6">
    <source>
        <dbReference type="ARBA" id="ARBA00023002"/>
    </source>
</evidence>
<dbReference type="FunFam" id="3.40.30.10:FF:000766">
    <property type="entry name" value="Glutathione peroxidase"/>
    <property type="match status" value="1"/>
</dbReference>
<dbReference type="PANTHER" id="PTHR11592:SF88">
    <property type="entry name" value="GLUTATHIONE PEROXIDASE-RELATED"/>
    <property type="match status" value="1"/>
</dbReference>
<evidence type="ECO:0000256" key="4">
    <source>
        <dbReference type="ARBA" id="ARBA00022559"/>
    </source>
</evidence>
<dbReference type="OMA" id="SHPMRLI"/>
<dbReference type="PROSITE" id="PS51355">
    <property type="entry name" value="GLUTATHIONE_PEROXID_3"/>
    <property type="match status" value="1"/>
</dbReference>
<dbReference type="GO" id="GO:0004602">
    <property type="term" value="F:glutathione peroxidase activity"/>
    <property type="evidence" value="ECO:0007669"/>
    <property type="project" value="TreeGrafter"/>
</dbReference>
<dbReference type="Pfam" id="PF00255">
    <property type="entry name" value="GSHPx"/>
    <property type="match status" value="1"/>
</dbReference>
<proteinExistence type="inferred from homology"/>
<dbReference type="SUPFAM" id="SSF52833">
    <property type="entry name" value="Thioredoxin-like"/>
    <property type="match status" value="1"/>
</dbReference>
<gene>
    <name evidence="8" type="ORF">PITG_02192</name>
</gene>
<organism evidence="8 9">
    <name type="scientific">Phytophthora infestans (strain T30-4)</name>
    <name type="common">Potato late blight agent</name>
    <dbReference type="NCBI Taxonomy" id="403677"/>
    <lineage>
        <taxon>Eukaryota</taxon>
        <taxon>Sar</taxon>
        <taxon>Stramenopiles</taxon>
        <taxon>Oomycota</taxon>
        <taxon>Peronosporomycetes</taxon>
        <taxon>Peronosporales</taxon>
        <taxon>Peronosporaceae</taxon>
        <taxon>Phytophthora</taxon>
    </lineage>
</organism>
<dbReference type="AlphaFoldDB" id="D0MVQ1"/>
<dbReference type="Gene3D" id="3.40.30.10">
    <property type="entry name" value="Glutaredoxin"/>
    <property type="match status" value="1"/>
</dbReference>
<dbReference type="RefSeq" id="XP_002907150.1">
    <property type="nucleotide sequence ID" value="XM_002907104.1"/>
</dbReference>
<keyword evidence="3" id="KW-0964">Secreted</keyword>
<dbReference type="InterPro" id="IPR036249">
    <property type="entry name" value="Thioredoxin-like_sf"/>
</dbReference>
<dbReference type="InParanoid" id="D0MVQ1"/>
<evidence type="ECO:0000256" key="5">
    <source>
        <dbReference type="ARBA" id="ARBA00022729"/>
    </source>
</evidence>
<accession>D0MVQ1</accession>
<dbReference type="InterPro" id="IPR000889">
    <property type="entry name" value="Glutathione_peroxidase"/>
</dbReference>
<dbReference type="PRINTS" id="PR01011">
    <property type="entry name" value="GLUTPROXDASE"/>
</dbReference>
<evidence type="ECO:0000256" key="1">
    <source>
        <dbReference type="ARBA" id="ARBA00004613"/>
    </source>
</evidence>
<dbReference type="Proteomes" id="UP000006643">
    <property type="component" value="Unassembled WGS sequence"/>
</dbReference>
<keyword evidence="9" id="KW-1185">Reference proteome</keyword>
<name>D0MVQ1_PHYIT</name>
<dbReference type="HOGENOM" id="CLU_029507_2_0_1"/>
<evidence type="ECO:0000256" key="3">
    <source>
        <dbReference type="ARBA" id="ARBA00022525"/>
    </source>
</evidence>
<evidence type="ECO:0000256" key="2">
    <source>
        <dbReference type="ARBA" id="ARBA00006926"/>
    </source>
</evidence>
<dbReference type="EMBL" id="DS028120">
    <property type="protein sequence ID" value="EEY63714.1"/>
    <property type="molecule type" value="Genomic_DNA"/>
</dbReference>
<keyword evidence="4 7" id="KW-0575">Peroxidase</keyword>
<keyword evidence="5" id="KW-0732">Signal</keyword>
<reference evidence="9" key="1">
    <citation type="journal article" date="2009" name="Nature">
        <title>Genome sequence and analysis of the Irish potato famine pathogen Phytophthora infestans.</title>
        <authorList>
            <consortium name="The Broad Institute Genome Sequencing Platform"/>
            <person name="Haas B.J."/>
            <person name="Kamoun S."/>
            <person name="Zody M.C."/>
            <person name="Jiang R.H."/>
            <person name="Handsaker R.E."/>
            <person name="Cano L.M."/>
            <person name="Grabherr M."/>
            <person name="Kodira C.D."/>
            <person name="Raffaele S."/>
            <person name="Torto-Alalibo T."/>
            <person name="Bozkurt T.O."/>
            <person name="Ah-Fong A.M."/>
            <person name="Alvarado L."/>
            <person name="Anderson V.L."/>
            <person name="Armstrong M.R."/>
            <person name="Avrova A."/>
            <person name="Baxter L."/>
            <person name="Beynon J."/>
            <person name="Boevink P.C."/>
            <person name="Bollmann S.R."/>
            <person name="Bos J.I."/>
            <person name="Bulone V."/>
            <person name="Cai G."/>
            <person name="Cakir C."/>
            <person name="Carrington J.C."/>
            <person name="Chawner M."/>
            <person name="Conti L."/>
            <person name="Costanzo S."/>
            <person name="Ewan R."/>
            <person name="Fahlgren N."/>
            <person name="Fischbach M.A."/>
            <person name="Fugelstad J."/>
            <person name="Gilroy E.M."/>
            <person name="Gnerre S."/>
            <person name="Green P.J."/>
            <person name="Grenville-Briggs L.J."/>
            <person name="Griffith J."/>
            <person name="Grunwald N.J."/>
            <person name="Horn K."/>
            <person name="Horner N.R."/>
            <person name="Hu C.H."/>
            <person name="Huitema E."/>
            <person name="Jeong D.H."/>
            <person name="Jones A.M."/>
            <person name="Jones J.D."/>
            <person name="Jones R.W."/>
            <person name="Karlsson E.K."/>
            <person name="Kunjeti S.G."/>
            <person name="Lamour K."/>
            <person name="Liu Z."/>
            <person name="Ma L."/>
            <person name="Maclean D."/>
            <person name="Chibucos M.C."/>
            <person name="McDonald H."/>
            <person name="McWalters J."/>
            <person name="Meijer H.J."/>
            <person name="Morgan W."/>
            <person name="Morris P.F."/>
            <person name="Munro C.A."/>
            <person name="O'Neill K."/>
            <person name="Ospina-Giraldo M."/>
            <person name="Pinzon A."/>
            <person name="Pritchard L."/>
            <person name="Ramsahoye B."/>
            <person name="Ren Q."/>
            <person name="Restrepo S."/>
            <person name="Roy S."/>
            <person name="Sadanandom A."/>
            <person name="Savidor A."/>
            <person name="Schornack S."/>
            <person name="Schwartz D.C."/>
            <person name="Schumann U.D."/>
            <person name="Schwessinger B."/>
            <person name="Seyer L."/>
            <person name="Sharpe T."/>
            <person name="Silvar C."/>
            <person name="Song J."/>
            <person name="Studholme D.J."/>
            <person name="Sykes S."/>
            <person name="Thines M."/>
            <person name="van de Vondervoort P.J."/>
            <person name="Phuntumart V."/>
            <person name="Wawra S."/>
            <person name="Weide R."/>
            <person name="Win J."/>
            <person name="Young C."/>
            <person name="Zhou S."/>
            <person name="Fry W."/>
            <person name="Meyers B.C."/>
            <person name="van West P."/>
            <person name="Ristaino J."/>
            <person name="Govers F."/>
            <person name="Birch P.R."/>
            <person name="Whisson S.C."/>
            <person name="Judelson H.S."/>
            <person name="Nusbaum C."/>
        </authorList>
    </citation>
    <scope>NUCLEOTIDE SEQUENCE [LARGE SCALE GENOMIC DNA]</scope>
    <source>
        <strain evidence="9">T30-4</strain>
    </source>
</reference>